<name>A0ABS2S5C0_9PSEU</name>
<sequence length="48" mass="5477">MGKHKVKKKCCRSEPRCKRCPVTALAEQRRKAIKKAERAARGKPKKAD</sequence>
<dbReference type="RefSeq" id="WP_204842322.1">
    <property type="nucleotide sequence ID" value="NZ_JAFBCL010000001.1"/>
</dbReference>
<comment type="caution">
    <text evidence="1">The sequence shown here is derived from an EMBL/GenBank/DDBJ whole genome shotgun (WGS) entry which is preliminary data.</text>
</comment>
<accession>A0ABS2S5C0</accession>
<keyword evidence="2" id="KW-1185">Reference proteome</keyword>
<reference evidence="1 2" key="1">
    <citation type="submission" date="2021-01" db="EMBL/GenBank/DDBJ databases">
        <title>Sequencing the genomes of 1000 actinobacteria strains.</title>
        <authorList>
            <person name="Klenk H.-P."/>
        </authorList>
    </citation>
    <scope>NUCLEOTIDE SEQUENCE [LARGE SCALE GENOMIC DNA]</scope>
    <source>
        <strain evidence="1 2">DSM 44581</strain>
    </source>
</reference>
<dbReference type="EMBL" id="JAFBCL010000001">
    <property type="protein sequence ID" value="MBM7811430.1"/>
    <property type="molecule type" value="Genomic_DNA"/>
</dbReference>
<gene>
    <name evidence="1" type="ORF">JOE68_002295</name>
</gene>
<dbReference type="Proteomes" id="UP001195724">
    <property type="component" value="Unassembled WGS sequence"/>
</dbReference>
<organism evidence="1 2">
    <name type="scientific">Saccharothrix algeriensis</name>
    <dbReference type="NCBI Taxonomy" id="173560"/>
    <lineage>
        <taxon>Bacteria</taxon>
        <taxon>Bacillati</taxon>
        <taxon>Actinomycetota</taxon>
        <taxon>Actinomycetes</taxon>
        <taxon>Pseudonocardiales</taxon>
        <taxon>Pseudonocardiaceae</taxon>
        <taxon>Saccharothrix</taxon>
    </lineage>
</organism>
<evidence type="ECO:0000313" key="1">
    <source>
        <dbReference type="EMBL" id="MBM7811430.1"/>
    </source>
</evidence>
<protein>
    <submittedName>
        <fullName evidence="1">Uncharacterized protein</fullName>
    </submittedName>
</protein>
<evidence type="ECO:0000313" key="2">
    <source>
        <dbReference type="Proteomes" id="UP001195724"/>
    </source>
</evidence>
<proteinExistence type="predicted"/>